<organism evidence="1 2">
    <name type="scientific">Lactuca sativa</name>
    <name type="common">Garden lettuce</name>
    <dbReference type="NCBI Taxonomy" id="4236"/>
    <lineage>
        <taxon>Eukaryota</taxon>
        <taxon>Viridiplantae</taxon>
        <taxon>Streptophyta</taxon>
        <taxon>Embryophyta</taxon>
        <taxon>Tracheophyta</taxon>
        <taxon>Spermatophyta</taxon>
        <taxon>Magnoliopsida</taxon>
        <taxon>eudicotyledons</taxon>
        <taxon>Gunneridae</taxon>
        <taxon>Pentapetalae</taxon>
        <taxon>asterids</taxon>
        <taxon>campanulids</taxon>
        <taxon>Asterales</taxon>
        <taxon>Asteraceae</taxon>
        <taxon>Cichorioideae</taxon>
        <taxon>Cichorieae</taxon>
        <taxon>Lactucinae</taxon>
        <taxon>Lactuca</taxon>
    </lineage>
</organism>
<evidence type="ECO:0008006" key="3">
    <source>
        <dbReference type="Google" id="ProtNLM"/>
    </source>
</evidence>
<gene>
    <name evidence="1" type="ORF">LSAT_V11C200080430</name>
</gene>
<dbReference type="EMBL" id="NBSK02000002">
    <property type="protein sequence ID" value="KAJ0220280.1"/>
    <property type="molecule type" value="Genomic_DNA"/>
</dbReference>
<evidence type="ECO:0000313" key="1">
    <source>
        <dbReference type="EMBL" id="KAJ0220280.1"/>
    </source>
</evidence>
<accession>A0A9R1W8A1</accession>
<protein>
    <recommendedName>
        <fullName evidence="3">Reverse transcriptase domain-containing protein</fullName>
    </recommendedName>
</protein>
<sequence>MLPIESRLELKVAVSFAEIQSAVWLCGSDKAPGPDGFTFAFIKKYWDKISGDIYMTLKDFERLGNIDKGCNSSFITLIQRPTTLILLMTTVQ</sequence>
<dbReference type="Proteomes" id="UP000235145">
    <property type="component" value="Unassembled WGS sequence"/>
</dbReference>
<dbReference type="AlphaFoldDB" id="A0A9R1W8A1"/>
<name>A0A9R1W8A1_LACSA</name>
<proteinExistence type="predicted"/>
<comment type="caution">
    <text evidence="1">The sequence shown here is derived from an EMBL/GenBank/DDBJ whole genome shotgun (WGS) entry which is preliminary data.</text>
</comment>
<keyword evidence="2" id="KW-1185">Reference proteome</keyword>
<evidence type="ECO:0000313" key="2">
    <source>
        <dbReference type="Proteomes" id="UP000235145"/>
    </source>
</evidence>
<reference evidence="1 2" key="1">
    <citation type="journal article" date="2017" name="Nat. Commun.">
        <title>Genome assembly with in vitro proximity ligation data and whole-genome triplication in lettuce.</title>
        <authorList>
            <person name="Reyes-Chin-Wo S."/>
            <person name="Wang Z."/>
            <person name="Yang X."/>
            <person name="Kozik A."/>
            <person name="Arikit S."/>
            <person name="Song C."/>
            <person name="Xia L."/>
            <person name="Froenicke L."/>
            <person name="Lavelle D.O."/>
            <person name="Truco M.J."/>
            <person name="Xia R."/>
            <person name="Zhu S."/>
            <person name="Xu C."/>
            <person name="Xu H."/>
            <person name="Xu X."/>
            <person name="Cox K."/>
            <person name="Korf I."/>
            <person name="Meyers B.C."/>
            <person name="Michelmore R.W."/>
        </authorList>
    </citation>
    <scope>NUCLEOTIDE SEQUENCE [LARGE SCALE GENOMIC DNA]</scope>
    <source>
        <strain evidence="2">cv. Salinas</strain>
        <tissue evidence="1">Seedlings</tissue>
    </source>
</reference>